<protein>
    <recommendedName>
        <fullName evidence="1">HTH cro/C1-type domain-containing protein</fullName>
    </recommendedName>
</protein>
<sequence>MGENVILKRRMVELGLTQDELARQMNDALEEITGRLGDVSARTVRNLVNGSTRRPIGRTCAALEKIFGCSVEDLGFASPRTAAPQEDPVRRRTFMTSAAGAAIAPELGASRRVGHGDVKRLEAKFAAIIAQDHQYGGRVSIETQASALADEALSLLQRGTASQRVRNSIYACAASFTSSALWAAIDGRRFDAALRYVDRASSLAVMSGDLTIQFRIWSHAGTLYRHLGRPVDALAANDVARNLPITRRDPLFASLGHARHAAIHGLTRDAVAVERTLGHAQAAFGRADAGIDRPAWMTAFFGQAEIESLALTAHLGLGNFAQAEAHAHRSIGLLRPHMRRSRAIATARLAHAQLGQGDLEPAVSTAMTVPTSSHPRVSRMLDGFGDRLRATAPRSGAAKTWGAYIDSRRDAS</sequence>
<evidence type="ECO:0000259" key="1">
    <source>
        <dbReference type="PROSITE" id="PS50943"/>
    </source>
</evidence>
<feature type="domain" description="HTH cro/C1-type" evidence="1">
    <location>
        <begin position="7"/>
        <end position="74"/>
    </location>
</feature>
<gene>
    <name evidence="2" type="ORF">SSOG_03731</name>
</gene>
<accession>D9WQ13</accession>
<dbReference type="RefSeq" id="WP_009715831.1">
    <property type="nucleotide sequence ID" value="NZ_GG657754.1"/>
</dbReference>
<dbReference type="InterPro" id="IPR011990">
    <property type="entry name" value="TPR-like_helical_dom_sf"/>
</dbReference>
<name>D9WQ13_9ACTN</name>
<evidence type="ECO:0000313" key="2">
    <source>
        <dbReference type="EMBL" id="EFL24017.1"/>
    </source>
</evidence>
<dbReference type="STRING" id="457427.SSOG_03731"/>
<dbReference type="CDD" id="cd00093">
    <property type="entry name" value="HTH_XRE"/>
    <property type="match status" value="1"/>
</dbReference>
<reference evidence="2 3" key="1">
    <citation type="submission" date="2009-02" db="EMBL/GenBank/DDBJ databases">
        <title>Annotation of Streptomyces hygroscopicus strain ATCC 53653.</title>
        <authorList>
            <consortium name="The Broad Institute Genome Sequencing Platform"/>
            <consortium name="Broad Institute Microbial Sequencing Center"/>
            <person name="Fischbach M."/>
            <person name="Godfrey P."/>
            <person name="Ward D."/>
            <person name="Young S."/>
            <person name="Zeng Q."/>
            <person name="Koehrsen M."/>
            <person name="Alvarado L."/>
            <person name="Berlin A.M."/>
            <person name="Bochicchio J."/>
            <person name="Borenstein D."/>
            <person name="Chapman S.B."/>
            <person name="Chen Z."/>
            <person name="Engels R."/>
            <person name="Freedman E."/>
            <person name="Gellesch M."/>
            <person name="Goldberg J."/>
            <person name="Griggs A."/>
            <person name="Gujja S."/>
            <person name="Heilman E.R."/>
            <person name="Heiman D.I."/>
            <person name="Hepburn T.A."/>
            <person name="Howarth C."/>
            <person name="Jen D."/>
            <person name="Larson L."/>
            <person name="Lewis B."/>
            <person name="Mehta T."/>
            <person name="Park D."/>
            <person name="Pearson M."/>
            <person name="Richards J."/>
            <person name="Roberts A."/>
            <person name="Saif S."/>
            <person name="Shea T.D."/>
            <person name="Shenoy N."/>
            <person name="Sisk P."/>
            <person name="Stolte C."/>
            <person name="Sykes S.N."/>
            <person name="Thomson T."/>
            <person name="Walk T."/>
            <person name="White J."/>
            <person name="Yandava C."/>
            <person name="Straight P."/>
            <person name="Clardy J."/>
            <person name="Hung D."/>
            <person name="Kolter R."/>
            <person name="Mekalanos J."/>
            <person name="Walker S."/>
            <person name="Walsh C.T."/>
            <person name="Wieland-Brown L.C."/>
            <person name="Haas B."/>
            <person name="Nusbaum C."/>
            <person name="Birren B."/>
        </authorList>
    </citation>
    <scope>NUCLEOTIDE SEQUENCE [LARGE SCALE GENOMIC DNA]</scope>
    <source>
        <strain evidence="2 3">ATCC 53653</strain>
    </source>
</reference>
<dbReference type="AlphaFoldDB" id="D9WQ13"/>
<dbReference type="HOGENOM" id="CLU_041544_0_0_11"/>
<dbReference type="SUPFAM" id="SSF48452">
    <property type="entry name" value="TPR-like"/>
    <property type="match status" value="1"/>
</dbReference>
<dbReference type="InterPro" id="IPR010982">
    <property type="entry name" value="Lambda_DNA-bd_dom_sf"/>
</dbReference>
<keyword evidence="3" id="KW-1185">Reference proteome</keyword>
<organism evidence="2 3">
    <name type="scientific">Streptomyces himastatinicus ATCC 53653</name>
    <dbReference type="NCBI Taxonomy" id="457427"/>
    <lineage>
        <taxon>Bacteria</taxon>
        <taxon>Bacillati</taxon>
        <taxon>Actinomycetota</taxon>
        <taxon>Actinomycetes</taxon>
        <taxon>Kitasatosporales</taxon>
        <taxon>Streptomycetaceae</taxon>
        <taxon>Streptomyces</taxon>
        <taxon>Streptomyces violaceusniger group</taxon>
    </lineage>
</organism>
<proteinExistence type="predicted"/>
<dbReference type="Gene3D" id="1.10.260.40">
    <property type="entry name" value="lambda repressor-like DNA-binding domains"/>
    <property type="match status" value="1"/>
</dbReference>
<dbReference type="InterPro" id="IPR001387">
    <property type="entry name" value="Cro/C1-type_HTH"/>
</dbReference>
<dbReference type="PROSITE" id="PS50943">
    <property type="entry name" value="HTH_CROC1"/>
    <property type="match status" value="1"/>
</dbReference>
<dbReference type="Proteomes" id="UP000003963">
    <property type="component" value="Unassembled WGS sequence"/>
</dbReference>
<dbReference type="GO" id="GO:0003677">
    <property type="term" value="F:DNA binding"/>
    <property type="evidence" value="ECO:0007669"/>
    <property type="project" value="InterPro"/>
</dbReference>
<dbReference type="EMBL" id="GG657754">
    <property type="protein sequence ID" value="EFL24017.1"/>
    <property type="molecule type" value="Genomic_DNA"/>
</dbReference>
<evidence type="ECO:0000313" key="3">
    <source>
        <dbReference type="Proteomes" id="UP000003963"/>
    </source>
</evidence>